<keyword evidence="6" id="KW-0812">Transmembrane</keyword>
<keyword evidence="2" id="KW-0444">Lipid biosynthesis</keyword>
<keyword evidence="6" id="KW-0472">Membrane</keyword>
<dbReference type="SUPFAM" id="SSF69593">
    <property type="entry name" value="Glycerol-3-phosphate (1)-acyltransferase"/>
    <property type="match status" value="1"/>
</dbReference>
<evidence type="ECO:0000313" key="8">
    <source>
        <dbReference type="EMBL" id="RUT78349.1"/>
    </source>
</evidence>
<evidence type="ECO:0000259" key="7">
    <source>
        <dbReference type="SMART" id="SM00563"/>
    </source>
</evidence>
<dbReference type="RefSeq" id="WP_127343555.1">
    <property type="nucleotide sequence ID" value="NZ_RJJX01000009.1"/>
</dbReference>
<keyword evidence="9" id="KW-1185">Reference proteome</keyword>
<gene>
    <name evidence="8" type="ORF">DLK05_08465</name>
</gene>
<evidence type="ECO:0000256" key="4">
    <source>
        <dbReference type="ARBA" id="ARBA00023098"/>
    </source>
</evidence>
<protein>
    <submittedName>
        <fullName evidence="8">1-acyl-sn-glycerol-3-phosphate acyltransferase</fullName>
    </submittedName>
</protein>
<evidence type="ECO:0000313" key="9">
    <source>
        <dbReference type="Proteomes" id="UP000282985"/>
    </source>
</evidence>
<dbReference type="OrthoDB" id="9803035at2"/>
<feature type="transmembrane region" description="Helical" evidence="6">
    <location>
        <begin position="12"/>
        <end position="31"/>
    </location>
</feature>
<sequence length="250" mass="28814">MNILLFPFRILYKLYFLIYFIFTLVLFYPIFKYLLSRKERFPTAFKVIKVYAKVWLYGSGIFIRIKGKENIITNQPFLICSNHSSFIDPATLYAIFDQYFVFTGKKEIEKWPLFHIFYTSGMNILVDRHNRLGALKSFKKMMEVIDNGHPLVILPEGTIPKDAPKLGEFKAGAVSIAIQMGIPILPITQTTNWKRLQRGSLFKGNASPGVAEVIIHPLIPTTGLTRQDTKTLQGRLYDVINKPLQEKYGR</sequence>
<comment type="caution">
    <text evidence="8">The sequence shown here is derived from an EMBL/GenBank/DDBJ whole genome shotgun (WGS) entry which is preliminary data.</text>
</comment>
<keyword evidence="6" id="KW-1133">Transmembrane helix</keyword>
<dbReference type="InterPro" id="IPR002123">
    <property type="entry name" value="Plipid/glycerol_acylTrfase"/>
</dbReference>
<evidence type="ECO:0000256" key="6">
    <source>
        <dbReference type="SAM" id="Phobius"/>
    </source>
</evidence>
<feature type="domain" description="Phospholipid/glycerol acyltransferase" evidence="7">
    <location>
        <begin position="77"/>
        <end position="192"/>
    </location>
</feature>
<evidence type="ECO:0000256" key="1">
    <source>
        <dbReference type="ARBA" id="ARBA00005189"/>
    </source>
</evidence>
<dbReference type="Pfam" id="PF01553">
    <property type="entry name" value="Acyltransferase"/>
    <property type="match status" value="1"/>
</dbReference>
<dbReference type="Proteomes" id="UP000282985">
    <property type="component" value="Unassembled WGS sequence"/>
</dbReference>
<evidence type="ECO:0000256" key="5">
    <source>
        <dbReference type="ARBA" id="ARBA00023315"/>
    </source>
</evidence>
<dbReference type="EMBL" id="RJJX01000009">
    <property type="protein sequence ID" value="RUT78349.1"/>
    <property type="molecule type" value="Genomic_DNA"/>
</dbReference>
<dbReference type="GO" id="GO:0003841">
    <property type="term" value="F:1-acylglycerol-3-phosphate O-acyltransferase activity"/>
    <property type="evidence" value="ECO:0007669"/>
    <property type="project" value="TreeGrafter"/>
</dbReference>
<keyword evidence="3 8" id="KW-0808">Transferase</keyword>
<keyword evidence="5 8" id="KW-0012">Acyltransferase</keyword>
<dbReference type="SMART" id="SM00563">
    <property type="entry name" value="PlsC"/>
    <property type="match status" value="1"/>
</dbReference>
<reference evidence="8 9" key="1">
    <citation type="submission" date="2018-11" db="EMBL/GenBank/DDBJ databases">
        <title>Parancylomarina longa gen. nov., sp. nov., isolated from sediments of southern Okinawa.</title>
        <authorList>
            <person name="Fu T."/>
        </authorList>
    </citation>
    <scope>NUCLEOTIDE SEQUENCE [LARGE SCALE GENOMIC DNA]</scope>
    <source>
        <strain evidence="8 9">T3-2 S1-C</strain>
    </source>
</reference>
<dbReference type="AlphaFoldDB" id="A0A434AV70"/>
<keyword evidence="4" id="KW-0443">Lipid metabolism</keyword>
<proteinExistence type="predicted"/>
<comment type="pathway">
    <text evidence="1">Lipid metabolism.</text>
</comment>
<name>A0A434AV70_9BACT</name>
<dbReference type="PANTHER" id="PTHR10434">
    <property type="entry name" value="1-ACYL-SN-GLYCEROL-3-PHOSPHATE ACYLTRANSFERASE"/>
    <property type="match status" value="1"/>
</dbReference>
<dbReference type="CDD" id="cd07989">
    <property type="entry name" value="LPLAT_AGPAT-like"/>
    <property type="match status" value="1"/>
</dbReference>
<dbReference type="GO" id="GO:0006654">
    <property type="term" value="P:phosphatidic acid biosynthetic process"/>
    <property type="evidence" value="ECO:0007669"/>
    <property type="project" value="TreeGrafter"/>
</dbReference>
<evidence type="ECO:0000256" key="3">
    <source>
        <dbReference type="ARBA" id="ARBA00022679"/>
    </source>
</evidence>
<evidence type="ECO:0000256" key="2">
    <source>
        <dbReference type="ARBA" id="ARBA00022516"/>
    </source>
</evidence>
<accession>A0A434AV70</accession>
<dbReference type="PANTHER" id="PTHR10434:SF64">
    <property type="entry name" value="1-ACYL-SN-GLYCEROL-3-PHOSPHATE ACYLTRANSFERASE-RELATED"/>
    <property type="match status" value="1"/>
</dbReference>
<organism evidence="8 9">
    <name type="scientific">Ancylomarina longa</name>
    <dbReference type="NCBI Taxonomy" id="2487017"/>
    <lineage>
        <taxon>Bacteria</taxon>
        <taxon>Pseudomonadati</taxon>
        <taxon>Bacteroidota</taxon>
        <taxon>Bacteroidia</taxon>
        <taxon>Marinilabiliales</taxon>
        <taxon>Marinifilaceae</taxon>
        <taxon>Ancylomarina</taxon>
    </lineage>
</organism>